<evidence type="ECO:0000313" key="6">
    <source>
        <dbReference type="RefSeq" id="XP_030630497.1"/>
    </source>
</evidence>
<dbReference type="SUPFAM" id="SSF56235">
    <property type="entry name" value="N-terminal nucleophile aminohydrolases (Ntn hydrolases)"/>
    <property type="match status" value="1"/>
</dbReference>
<dbReference type="GeneID" id="115812149"/>
<evidence type="ECO:0000313" key="5">
    <source>
        <dbReference type="Proteomes" id="UP000504632"/>
    </source>
</evidence>
<dbReference type="InterPro" id="IPR023333">
    <property type="entry name" value="Proteasome_suB-type"/>
</dbReference>
<dbReference type="CTD" id="446135"/>
<keyword evidence="3 6" id="KW-0647">Proteasome</keyword>
<dbReference type="InterPro" id="IPR029055">
    <property type="entry name" value="Ntn_hydrolases_N"/>
</dbReference>
<dbReference type="InterPro" id="IPR016050">
    <property type="entry name" value="Proteasome_bsu_CS"/>
</dbReference>
<dbReference type="Pfam" id="PF00227">
    <property type="entry name" value="Proteasome"/>
    <property type="match status" value="2"/>
</dbReference>
<feature type="region of interest" description="Disordered" evidence="4">
    <location>
        <begin position="207"/>
        <end position="230"/>
    </location>
</feature>
<protein>
    <submittedName>
        <fullName evidence="6">Proteasome subunit beta type-11a</fullName>
    </submittedName>
</protein>
<dbReference type="AlphaFoldDB" id="A0A6J2VEY4"/>
<sequence>MALQDICCYLDTLLGAPWNSSSSLSLPFGTEHTDLYSTTSDQKNFFSGTPLERCGGSPLRFFLPPPQIRGQFGKASSFLSNSSPTSSAVARPFPLSHGTTTLGFAFQGGVIAAADTRASCAGLIACPAAHKIQPIHSHLVVTTSGSAADCMLWERILAREIRLYQLRHRRKLSVTGAAKLLSLMLHPFKGTDVCVATTLCGWDRETAEGDEGRTQQDPISSSYNGTSSQAVSDLNQIRPKATAVGRTGPKVCYVCSDGLMLNEDLISVGSGSPYAYSVLDDGWRWKMSVDEAVSLAREAVYRATHRDAYSGNNVDLFHITAHGWSRREREDVKEEYYREKERVWYDRLQIKLQFYAEHVLKFED</sequence>
<evidence type="ECO:0000256" key="2">
    <source>
        <dbReference type="ARBA" id="ARBA00022490"/>
    </source>
</evidence>
<dbReference type="CDD" id="cd03761">
    <property type="entry name" value="proteasome_beta_type_5"/>
    <property type="match status" value="1"/>
</dbReference>
<dbReference type="RefSeq" id="XP_030630497.1">
    <property type="nucleotide sequence ID" value="XM_030774637.1"/>
</dbReference>
<dbReference type="GO" id="GO:0005634">
    <property type="term" value="C:nucleus"/>
    <property type="evidence" value="ECO:0007669"/>
    <property type="project" value="UniProtKB-SubCell"/>
</dbReference>
<dbReference type="PROSITE" id="PS51476">
    <property type="entry name" value="PROTEASOME_BETA_2"/>
    <property type="match status" value="1"/>
</dbReference>
<feature type="compositionally biased region" description="Polar residues" evidence="4">
    <location>
        <begin position="215"/>
        <end position="230"/>
    </location>
</feature>
<dbReference type="GO" id="GO:0051603">
    <property type="term" value="P:proteolysis involved in protein catabolic process"/>
    <property type="evidence" value="ECO:0007669"/>
    <property type="project" value="InterPro"/>
</dbReference>
<dbReference type="OrthoDB" id="37597at2759"/>
<organism evidence="5 6">
    <name type="scientific">Chanos chanos</name>
    <name type="common">Milkfish</name>
    <name type="synonym">Mugil chanos</name>
    <dbReference type="NCBI Taxonomy" id="29144"/>
    <lineage>
        <taxon>Eukaryota</taxon>
        <taxon>Metazoa</taxon>
        <taxon>Chordata</taxon>
        <taxon>Craniata</taxon>
        <taxon>Vertebrata</taxon>
        <taxon>Euteleostomi</taxon>
        <taxon>Actinopterygii</taxon>
        <taxon>Neopterygii</taxon>
        <taxon>Teleostei</taxon>
        <taxon>Ostariophysi</taxon>
        <taxon>Gonorynchiformes</taxon>
        <taxon>Chanidae</taxon>
        <taxon>Chanos</taxon>
    </lineage>
</organism>
<dbReference type="InterPro" id="IPR001353">
    <property type="entry name" value="Proteasome_sua/b"/>
</dbReference>
<reference evidence="6" key="1">
    <citation type="submission" date="2025-08" db="UniProtKB">
        <authorList>
            <consortium name="RefSeq"/>
        </authorList>
    </citation>
    <scope>IDENTIFICATION</scope>
</reference>
<keyword evidence="2" id="KW-0963">Cytoplasm</keyword>
<evidence type="ECO:0000256" key="3">
    <source>
        <dbReference type="ARBA" id="ARBA00022942"/>
    </source>
</evidence>
<comment type="subcellular location">
    <subcellularLocation>
        <location evidence="1">Nucleus</location>
    </subcellularLocation>
</comment>
<dbReference type="PROSITE" id="PS00854">
    <property type="entry name" value="PROTEASOME_BETA_1"/>
    <property type="match status" value="1"/>
</dbReference>
<dbReference type="PANTHER" id="PTHR32194">
    <property type="entry name" value="METALLOPROTEASE TLDD"/>
    <property type="match status" value="1"/>
</dbReference>
<evidence type="ECO:0000256" key="4">
    <source>
        <dbReference type="SAM" id="MobiDB-lite"/>
    </source>
</evidence>
<keyword evidence="5" id="KW-1185">Reference proteome</keyword>
<proteinExistence type="predicted"/>
<accession>A0A6J2VEY4</accession>
<dbReference type="InParanoid" id="A0A6J2VEY4"/>
<evidence type="ECO:0000256" key="1">
    <source>
        <dbReference type="ARBA" id="ARBA00004123"/>
    </source>
</evidence>
<dbReference type="PANTHER" id="PTHR32194:SF15">
    <property type="entry name" value="PROTEASOME SUBUNIT BETA"/>
    <property type="match status" value="1"/>
</dbReference>
<dbReference type="Proteomes" id="UP000504632">
    <property type="component" value="Chromosome 5"/>
</dbReference>
<dbReference type="GO" id="GO:0005839">
    <property type="term" value="C:proteasome core complex"/>
    <property type="evidence" value="ECO:0007669"/>
    <property type="project" value="InterPro"/>
</dbReference>
<dbReference type="Gene3D" id="3.60.20.10">
    <property type="entry name" value="Glutamine Phosphoribosylpyrophosphate, subunit 1, domain 1"/>
    <property type="match status" value="1"/>
</dbReference>
<name>A0A6J2VEY4_CHACN</name>
<dbReference type="GO" id="GO:0005737">
    <property type="term" value="C:cytoplasm"/>
    <property type="evidence" value="ECO:0007669"/>
    <property type="project" value="TreeGrafter"/>
</dbReference>
<gene>
    <name evidence="6" type="primary">psmb11a</name>
</gene>